<accession>A0A8S5TYZ0</accession>
<organism evidence="1">
    <name type="scientific">Siphoviridae sp. ctnPP24</name>
    <dbReference type="NCBI Taxonomy" id="2825662"/>
    <lineage>
        <taxon>Viruses</taxon>
        <taxon>Duplodnaviria</taxon>
        <taxon>Heunggongvirae</taxon>
        <taxon>Uroviricota</taxon>
        <taxon>Caudoviricetes</taxon>
    </lineage>
</organism>
<sequence length="38" mass="4537">MVEATNICGNCKYYKSTDLWYLGFCRKLQTIKFIKLFP</sequence>
<dbReference type="EMBL" id="BK015962">
    <property type="protein sequence ID" value="DAF87402.1"/>
    <property type="molecule type" value="Genomic_DNA"/>
</dbReference>
<name>A0A8S5TYZ0_9CAUD</name>
<protein>
    <submittedName>
        <fullName evidence="1">High potential iron-sulfur protein like</fullName>
    </submittedName>
</protein>
<reference evidence="1" key="1">
    <citation type="journal article" date="2021" name="Proc. Natl. Acad. Sci. U.S.A.">
        <title>A Catalog of Tens of Thousands of Viruses from Human Metagenomes Reveals Hidden Associations with Chronic Diseases.</title>
        <authorList>
            <person name="Tisza M.J."/>
            <person name="Buck C.B."/>
        </authorList>
    </citation>
    <scope>NUCLEOTIDE SEQUENCE</scope>
    <source>
        <strain evidence="1">CtnPP24</strain>
    </source>
</reference>
<proteinExistence type="predicted"/>
<evidence type="ECO:0000313" key="1">
    <source>
        <dbReference type="EMBL" id="DAF87402.1"/>
    </source>
</evidence>